<evidence type="ECO:0000259" key="1">
    <source>
        <dbReference type="Pfam" id="PF13709"/>
    </source>
</evidence>
<keyword evidence="3" id="KW-1185">Reference proteome</keyword>
<comment type="caution">
    <text evidence="2">The sequence shown here is derived from an EMBL/GenBank/DDBJ whole genome shotgun (WGS) entry which is preliminary data.</text>
</comment>
<organism evidence="2 3">
    <name type="scientific">Taishania pollutisoli</name>
    <dbReference type="NCBI Taxonomy" id="2766479"/>
    <lineage>
        <taxon>Bacteria</taxon>
        <taxon>Pseudomonadati</taxon>
        <taxon>Bacteroidota</taxon>
        <taxon>Flavobacteriia</taxon>
        <taxon>Flavobacteriales</taxon>
        <taxon>Crocinitomicaceae</taxon>
        <taxon>Taishania</taxon>
    </lineage>
</organism>
<name>A0A8J6TTM7_9FLAO</name>
<dbReference type="EMBL" id="JACVEL010000009">
    <property type="protein sequence ID" value="MBC9813342.1"/>
    <property type="molecule type" value="Genomic_DNA"/>
</dbReference>
<protein>
    <submittedName>
        <fullName evidence="2">DUF4159 domain-containing protein</fullName>
    </submittedName>
</protein>
<gene>
    <name evidence="2" type="ORF">H9Y05_12765</name>
</gene>
<dbReference type="Pfam" id="PF13709">
    <property type="entry name" value="DUF4159"/>
    <property type="match status" value="1"/>
</dbReference>
<dbReference type="AlphaFoldDB" id="A0A8J6TTM7"/>
<dbReference type="InterPro" id="IPR025297">
    <property type="entry name" value="DUF4159"/>
</dbReference>
<evidence type="ECO:0000313" key="2">
    <source>
        <dbReference type="EMBL" id="MBC9813342.1"/>
    </source>
</evidence>
<accession>A0A8J6TTM7</accession>
<reference evidence="2" key="1">
    <citation type="submission" date="2020-09" db="EMBL/GenBank/DDBJ databases">
        <title>Taishania pollutisoli gen. nov., sp. nov., Isolated from Tetrabromobisphenol A-Contaminated Soil.</title>
        <authorList>
            <person name="Chen Q."/>
        </authorList>
    </citation>
    <scope>NUCLEOTIDE SEQUENCE</scope>
    <source>
        <strain evidence="2">CZZ-1</strain>
    </source>
</reference>
<sequence>MQIKQINRSKTRAALRPVVHVLTVLFLFIGSTAFSQYPYQLAVLKYNGGGDYYANPTSVPNLAKFCNENLNMNISPNVPYVDVGSPDLFLYPFVHMTGHGNVVFSSQEAENLRTYLLGGGFLHIDDNYGMDQFIRVEIKKLFPNNELVELPYNHPIFNQKYQFNGLPKIHEHDDKRAQAFAIIENGKVILLYTYETDLGDGWEDQAVHNNSQEKRRQALQMGANIVMYAFTE</sequence>
<evidence type="ECO:0000313" key="3">
    <source>
        <dbReference type="Proteomes" id="UP000652681"/>
    </source>
</evidence>
<dbReference type="Proteomes" id="UP000652681">
    <property type="component" value="Unassembled WGS sequence"/>
</dbReference>
<feature type="domain" description="DUF4159" evidence="1">
    <location>
        <begin position="40"/>
        <end position="230"/>
    </location>
</feature>
<dbReference type="Gene3D" id="3.40.50.12140">
    <property type="entry name" value="Domain of unknown function DUF4159"/>
    <property type="match status" value="1"/>
</dbReference>
<proteinExistence type="predicted"/>